<evidence type="ECO:0000313" key="2">
    <source>
        <dbReference type="Proteomes" id="UP001596200"/>
    </source>
</evidence>
<name>A0ABW1GKR2_9ACTN</name>
<evidence type="ECO:0000313" key="1">
    <source>
        <dbReference type="EMBL" id="MFC5914425.1"/>
    </source>
</evidence>
<protein>
    <submittedName>
        <fullName evidence="1">Uncharacterized protein</fullName>
    </submittedName>
</protein>
<organism evidence="1 2">
    <name type="scientific">Streptomyces pulveraceus</name>
    <dbReference type="NCBI Taxonomy" id="68258"/>
    <lineage>
        <taxon>Bacteria</taxon>
        <taxon>Bacillati</taxon>
        <taxon>Actinomycetota</taxon>
        <taxon>Actinomycetes</taxon>
        <taxon>Kitasatosporales</taxon>
        <taxon>Streptomycetaceae</taxon>
        <taxon>Streptomyces</taxon>
    </lineage>
</organism>
<sequence>MADMRNLWWSAGQMAFGVAEDGSWRNGRWSDSLRRAATLLEPVWPKHDTGGSFTYALPTIALLLYAGPLDNEPERVPVEDIVTALAPRRAGEDGQSLEETVRAGLAERQHDLGDDSQLSALVRWLTAYREPVTHTASGWDLPSLEQTPGGSLLDAGARWVHHSFTRHYLQGSAV</sequence>
<comment type="caution">
    <text evidence="1">The sequence shown here is derived from an EMBL/GenBank/DDBJ whole genome shotgun (WGS) entry which is preliminary data.</text>
</comment>
<reference evidence="2" key="1">
    <citation type="journal article" date="2019" name="Int. J. Syst. Evol. Microbiol.">
        <title>The Global Catalogue of Microorganisms (GCM) 10K type strain sequencing project: providing services to taxonomists for standard genome sequencing and annotation.</title>
        <authorList>
            <consortium name="The Broad Institute Genomics Platform"/>
            <consortium name="The Broad Institute Genome Sequencing Center for Infectious Disease"/>
            <person name="Wu L."/>
            <person name="Ma J."/>
        </authorList>
    </citation>
    <scope>NUCLEOTIDE SEQUENCE [LARGE SCALE GENOMIC DNA]</scope>
    <source>
        <strain evidence="2">JCM 4147</strain>
    </source>
</reference>
<proteinExistence type="predicted"/>
<dbReference type="EMBL" id="JBHSPU010000013">
    <property type="protein sequence ID" value="MFC5914425.1"/>
    <property type="molecule type" value="Genomic_DNA"/>
</dbReference>
<dbReference type="Proteomes" id="UP001596200">
    <property type="component" value="Unassembled WGS sequence"/>
</dbReference>
<gene>
    <name evidence="1" type="ORF">ACFP1B_13430</name>
</gene>
<dbReference type="RefSeq" id="WP_344514877.1">
    <property type="nucleotide sequence ID" value="NZ_BAAATU010000031.1"/>
</dbReference>
<accession>A0ABW1GKR2</accession>
<keyword evidence="2" id="KW-1185">Reference proteome</keyword>